<dbReference type="Pfam" id="PF00724">
    <property type="entry name" value="Oxidored_FMN"/>
    <property type="match status" value="1"/>
</dbReference>
<dbReference type="EMBL" id="LTDM01000003">
    <property type="protein sequence ID" value="OLS03687.1"/>
    <property type="molecule type" value="Genomic_DNA"/>
</dbReference>
<dbReference type="InterPro" id="IPR001155">
    <property type="entry name" value="OxRdtase_FMN_N"/>
</dbReference>
<dbReference type="CDD" id="cd02932">
    <property type="entry name" value="OYE_YqiM_FMN"/>
    <property type="match status" value="1"/>
</dbReference>
<evidence type="ECO:0000256" key="2">
    <source>
        <dbReference type="ARBA" id="ARBA00022630"/>
    </source>
</evidence>
<evidence type="ECO:0000259" key="6">
    <source>
        <dbReference type="Pfam" id="PF00724"/>
    </source>
</evidence>
<dbReference type="AlphaFoldDB" id="A0A1U7M8R1"/>
<dbReference type="EC" id="1.6.99.1" evidence="7"/>
<keyword evidence="2" id="KW-0285">Flavoprotein</keyword>
<evidence type="ECO:0000256" key="3">
    <source>
        <dbReference type="ARBA" id="ARBA00022643"/>
    </source>
</evidence>
<name>A0A1U7M8R1_TISCR</name>
<dbReference type="InterPro" id="IPR013785">
    <property type="entry name" value="Aldolase_TIM"/>
</dbReference>
<proteinExistence type="predicted"/>
<keyword evidence="5 7" id="KW-0560">Oxidoreductase</keyword>
<dbReference type="OrthoDB" id="9772736at2"/>
<dbReference type="GO" id="GO:0010181">
    <property type="term" value="F:FMN binding"/>
    <property type="evidence" value="ECO:0007669"/>
    <property type="project" value="InterPro"/>
</dbReference>
<keyword evidence="3" id="KW-0288">FMN</keyword>
<feature type="domain" description="NADH:flavin oxidoreductase/NADH oxidase N-terminal" evidence="6">
    <location>
        <begin position="4"/>
        <end position="317"/>
    </location>
</feature>
<evidence type="ECO:0000256" key="1">
    <source>
        <dbReference type="ARBA" id="ARBA00001917"/>
    </source>
</evidence>
<sequence>MKTFEKFEIKDLTLKNRIVMAPMCTYSSDEDGLVKDFHRVHYGSRAIGGTGLIIVEAAAIIPNGRISNRDLGIWDDNHIEGLKSLVENVHEYDSKIAIQLAHAGRKSDSEDEYIVAPSEILHSENYKLPYELKSCDIKDLIIRFKDGARRALEAGFDAIEIHAAHGYLIHEFLSPITNKRVDEYGGSLGNRTRFLKEILLAIKEVWPKEKPILVRFSATDYKQGGIDKDEIVDIINEVKEYFDIAHISTGGLVDVDINTFPGYQVSFAERVKKKCSIPTISVGLIENFNQIEEILSNNRSDLVALGRKLLRDPYAPLHMAYDQNIDIDFPLQYKRAYR</sequence>
<gene>
    <name evidence="7" type="primary">namA</name>
    <name evidence="7" type="ORF">TICRE_02000</name>
</gene>
<dbReference type="RefSeq" id="WP_075724219.1">
    <property type="nucleotide sequence ID" value="NZ_LTDM01000003.1"/>
</dbReference>
<dbReference type="InterPro" id="IPR044152">
    <property type="entry name" value="YqjM-like"/>
</dbReference>
<evidence type="ECO:0000256" key="4">
    <source>
        <dbReference type="ARBA" id="ARBA00022857"/>
    </source>
</evidence>
<keyword evidence="8" id="KW-1185">Reference proteome</keyword>
<evidence type="ECO:0000313" key="7">
    <source>
        <dbReference type="EMBL" id="OLS03687.1"/>
    </source>
</evidence>
<dbReference type="Proteomes" id="UP000186112">
    <property type="component" value="Unassembled WGS sequence"/>
</dbReference>
<protein>
    <submittedName>
        <fullName evidence="7">NADPH dehydrogenase</fullName>
        <ecNumber evidence="7">1.6.99.1</ecNumber>
    </submittedName>
</protein>
<comment type="cofactor">
    <cofactor evidence="1">
        <name>FMN</name>
        <dbReference type="ChEBI" id="CHEBI:58210"/>
    </cofactor>
</comment>
<dbReference type="PANTHER" id="PTHR43303:SF4">
    <property type="entry name" value="NADPH DEHYDROGENASE C23G7.10C-RELATED"/>
    <property type="match status" value="1"/>
</dbReference>
<accession>A0A1U7M8R1</accession>
<dbReference type="GO" id="GO:0003959">
    <property type="term" value="F:NADPH dehydrogenase activity"/>
    <property type="evidence" value="ECO:0007669"/>
    <property type="project" value="UniProtKB-EC"/>
</dbReference>
<dbReference type="GO" id="GO:0050661">
    <property type="term" value="F:NADP binding"/>
    <property type="evidence" value="ECO:0007669"/>
    <property type="project" value="InterPro"/>
</dbReference>
<dbReference type="SUPFAM" id="SSF51395">
    <property type="entry name" value="FMN-linked oxidoreductases"/>
    <property type="match status" value="1"/>
</dbReference>
<dbReference type="Gene3D" id="3.20.20.70">
    <property type="entry name" value="Aldolase class I"/>
    <property type="match status" value="1"/>
</dbReference>
<organism evidence="7 8">
    <name type="scientific">Tissierella creatinophila DSM 6911</name>
    <dbReference type="NCBI Taxonomy" id="1123403"/>
    <lineage>
        <taxon>Bacteria</taxon>
        <taxon>Bacillati</taxon>
        <taxon>Bacillota</taxon>
        <taxon>Tissierellia</taxon>
        <taxon>Tissierellales</taxon>
        <taxon>Tissierellaceae</taxon>
        <taxon>Tissierella</taxon>
    </lineage>
</organism>
<evidence type="ECO:0000256" key="5">
    <source>
        <dbReference type="ARBA" id="ARBA00023002"/>
    </source>
</evidence>
<dbReference type="NCBIfam" id="NF010047">
    <property type="entry name" value="PRK13523.1"/>
    <property type="match status" value="1"/>
</dbReference>
<evidence type="ECO:0000313" key="8">
    <source>
        <dbReference type="Proteomes" id="UP000186112"/>
    </source>
</evidence>
<keyword evidence="4" id="KW-0521">NADP</keyword>
<reference evidence="7 8" key="1">
    <citation type="submission" date="2016-02" db="EMBL/GenBank/DDBJ databases">
        <title>Genome sequence of Tissierella creatinophila DSM 6911.</title>
        <authorList>
            <person name="Poehlein A."/>
            <person name="Daniel R."/>
        </authorList>
    </citation>
    <scope>NUCLEOTIDE SEQUENCE [LARGE SCALE GENOMIC DNA]</scope>
    <source>
        <strain evidence="7 8">DSM 6911</strain>
    </source>
</reference>
<dbReference type="PANTHER" id="PTHR43303">
    <property type="entry name" value="NADPH DEHYDROGENASE C23G7.10C-RELATED"/>
    <property type="match status" value="1"/>
</dbReference>
<comment type="caution">
    <text evidence="7">The sequence shown here is derived from an EMBL/GenBank/DDBJ whole genome shotgun (WGS) entry which is preliminary data.</text>
</comment>